<proteinExistence type="predicted"/>
<organism evidence="1 2">
    <name type="scientific">Pseudoalteromonas luteoviolacea</name>
    <dbReference type="NCBI Taxonomy" id="43657"/>
    <lineage>
        <taxon>Bacteria</taxon>
        <taxon>Pseudomonadati</taxon>
        <taxon>Pseudomonadota</taxon>
        <taxon>Gammaproteobacteria</taxon>
        <taxon>Alteromonadales</taxon>
        <taxon>Pseudoalteromonadaceae</taxon>
        <taxon>Pseudoalteromonas</taxon>
    </lineage>
</organism>
<evidence type="ECO:0000313" key="2">
    <source>
        <dbReference type="Proteomes" id="UP000031327"/>
    </source>
</evidence>
<dbReference type="RefSeq" id="WP_039610048.1">
    <property type="nucleotide sequence ID" value="NZ_JWIC01000006.1"/>
</dbReference>
<accession>A0A0C1MQS0</accession>
<dbReference type="Proteomes" id="UP000031327">
    <property type="component" value="Unassembled WGS sequence"/>
</dbReference>
<evidence type="ECO:0000313" key="1">
    <source>
        <dbReference type="EMBL" id="KID56988.1"/>
    </source>
</evidence>
<dbReference type="OrthoDB" id="9790652at2"/>
<protein>
    <recommendedName>
        <fullName evidence="3">N-acetyltransferase domain-containing protein</fullName>
    </recommendedName>
</protein>
<dbReference type="Gene3D" id="3.40.630.30">
    <property type="match status" value="1"/>
</dbReference>
<comment type="caution">
    <text evidence="1">The sequence shown here is derived from an EMBL/GenBank/DDBJ whole genome shotgun (WGS) entry which is preliminary data.</text>
</comment>
<dbReference type="InterPro" id="IPR016181">
    <property type="entry name" value="Acyl_CoA_acyltransferase"/>
</dbReference>
<gene>
    <name evidence="1" type="ORF">JF50_14055</name>
</gene>
<name>A0A0C1MQS0_9GAMM</name>
<dbReference type="SUPFAM" id="SSF55729">
    <property type="entry name" value="Acyl-CoA N-acyltransferases (Nat)"/>
    <property type="match status" value="1"/>
</dbReference>
<dbReference type="AlphaFoldDB" id="A0A0C1MQS0"/>
<reference evidence="1 2" key="1">
    <citation type="submission" date="2014-12" db="EMBL/GenBank/DDBJ databases">
        <title>Draft Genome Sequence of Pseudoalteromonas luteoviolacea HI1.</title>
        <authorList>
            <person name="Asahina A.Y."/>
            <person name="Hadfield M.G."/>
        </authorList>
    </citation>
    <scope>NUCLEOTIDE SEQUENCE [LARGE SCALE GENOMIC DNA]</scope>
    <source>
        <strain evidence="1 2">HI1</strain>
    </source>
</reference>
<evidence type="ECO:0008006" key="3">
    <source>
        <dbReference type="Google" id="ProtNLM"/>
    </source>
</evidence>
<sequence length="270" mass="30458">MSVDNTLEFSTANRLTSANLTHSRLKENTIESIEQETHKVCNTKISYMIHESQLDLFIKKDYQVEASIPYYCDSRSALYIAKYFDNTRAKEIGKTEHDSVLDVITSASNENDIIPSGLSMVRQAQQSDAIDIAKLQFSKACHYTTFNQSERAIIEDMQQGNDYLVFEFLNNIVAYVRVTYSSQSAVAAISNIVIADHLDTLDVKRDLITHTKSHLTALGVSLIQTQCSSDNYDKNKILHQAGFHFAGRLINQTYRQGELVSVNVWSTPVT</sequence>
<dbReference type="EMBL" id="JWIC01000006">
    <property type="protein sequence ID" value="KID56988.1"/>
    <property type="molecule type" value="Genomic_DNA"/>
</dbReference>